<dbReference type="Pfam" id="PF14856">
    <property type="entry name" value="Hce2"/>
    <property type="match status" value="2"/>
</dbReference>
<dbReference type="Proteomes" id="UP000045706">
    <property type="component" value="Unassembled WGS sequence"/>
</dbReference>
<keyword evidence="6" id="KW-1185">Reference proteome</keyword>
<evidence type="ECO:0000313" key="4">
    <source>
        <dbReference type="EMBL" id="CRK14625.1"/>
    </source>
</evidence>
<evidence type="ECO:0000313" key="5">
    <source>
        <dbReference type="EMBL" id="CRK37644.1"/>
    </source>
</evidence>
<feature type="region of interest" description="Disordered" evidence="1">
    <location>
        <begin position="204"/>
        <end position="245"/>
    </location>
</feature>
<feature type="compositionally biased region" description="Polar residues" evidence="1">
    <location>
        <begin position="233"/>
        <end position="244"/>
    </location>
</feature>
<dbReference type="EMBL" id="CVQH01024861">
    <property type="protein sequence ID" value="CRK37644.1"/>
    <property type="molecule type" value="Genomic_DNA"/>
</dbReference>
<feature type="non-terminal residue" evidence="5">
    <location>
        <position position="439"/>
    </location>
</feature>
<protein>
    <recommendedName>
        <fullName evidence="3">Ecp2 effector protein-like domain-containing protein</fullName>
    </recommendedName>
</protein>
<organism evidence="5 6">
    <name type="scientific">Verticillium longisporum</name>
    <name type="common">Verticillium dahliae var. longisporum</name>
    <dbReference type="NCBI Taxonomy" id="100787"/>
    <lineage>
        <taxon>Eukaryota</taxon>
        <taxon>Fungi</taxon>
        <taxon>Dikarya</taxon>
        <taxon>Ascomycota</taxon>
        <taxon>Pezizomycotina</taxon>
        <taxon>Sordariomycetes</taxon>
        <taxon>Hypocreomycetidae</taxon>
        <taxon>Glomerellales</taxon>
        <taxon>Plectosphaerellaceae</taxon>
        <taxon>Verticillium</taxon>
    </lineage>
</organism>
<reference evidence="6 7" key="1">
    <citation type="submission" date="2015-05" db="EMBL/GenBank/DDBJ databases">
        <authorList>
            <person name="Fogelqvist Johan"/>
        </authorList>
    </citation>
    <scope>NUCLEOTIDE SEQUENCE [LARGE SCALE GENOMIC DNA]</scope>
    <source>
        <strain evidence="5">VL1</strain>
        <strain evidence="4">VL2</strain>
    </source>
</reference>
<evidence type="ECO:0000313" key="6">
    <source>
        <dbReference type="Proteomes" id="UP000044602"/>
    </source>
</evidence>
<dbReference type="InterPro" id="IPR029226">
    <property type="entry name" value="Ecp2-like"/>
</dbReference>
<dbReference type="Proteomes" id="UP000044602">
    <property type="component" value="Unassembled WGS sequence"/>
</dbReference>
<dbReference type="AlphaFoldDB" id="A0A0G4MTV2"/>
<keyword evidence="2" id="KW-0732">Signal</keyword>
<feature type="signal peptide" evidence="2">
    <location>
        <begin position="1"/>
        <end position="16"/>
    </location>
</feature>
<evidence type="ECO:0000259" key="3">
    <source>
        <dbReference type="Pfam" id="PF14856"/>
    </source>
</evidence>
<accession>A0A0G4MTV2</accession>
<gene>
    <name evidence="5" type="ORF">BN1708_007447</name>
    <name evidence="4" type="ORF">BN1723_010407</name>
</gene>
<evidence type="ECO:0000313" key="7">
    <source>
        <dbReference type="Proteomes" id="UP000045706"/>
    </source>
</evidence>
<sequence>MLKKLLVGLLVVHAWAFSLQPPALSPGHAKDTVENSDSTKINRSVDDPTIVSFRISNGSSIIITVPALATTEDGDHFTVEKANQAITHCGGSVYDSVHTSTDSPLVSDCKALLEYFDAEDRRWFLDPAEDYPKLFTLASTGTCAVKALVYDKTYIGNGDGAAILRRAFDLGSSVVDGRIEARGNKYCDECFQDCDGFRTQTPAQWQVEDPQEPDPNAEEESEAEDWDIKGKNGNDTAPDNSARSIVSDKVKLLGTREDHTNWMDHVLKTDDGKEVTFQVNAAVMRSEMAPGDGDAESNDRVTYVTTEKSSIRCHPITAQKQTKDLLARTDDCRELVSVLAHSAWHGYWLFSHDYVQWCHKGFGTAIIQLGTCVFSACPVARIGMGNEDVKRFIQSGIDKVAGGENMRVTGEGGCELENKRDWKFETEWMVFAKASPVQV</sequence>
<proteinExistence type="predicted"/>
<dbReference type="EMBL" id="CVQI01005224">
    <property type="protein sequence ID" value="CRK14625.1"/>
    <property type="molecule type" value="Genomic_DNA"/>
</dbReference>
<feature type="chain" id="PRO_5010420045" description="Ecp2 effector protein-like domain-containing protein" evidence="2">
    <location>
        <begin position="17"/>
        <end position="439"/>
    </location>
</feature>
<feature type="domain" description="Ecp2 effector protein-like" evidence="3">
    <location>
        <begin position="88"/>
        <end position="187"/>
    </location>
</feature>
<evidence type="ECO:0000256" key="1">
    <source>
        <dbReference type="SAM" id="MobiDB-lite"/>
    </source>
</evidence>
<feature type="domain" description="Ecp2 effector protein-like" evidence="3">
    <location>
        <begin position="313"/>
        <end position="414"/>
    </location>
</feature>
<feature type="compositionally biased region" description="Acidic residues" evidence="1">
    <location>
        <begin position="209"/>
        <end position="225"/>
    </location>
</feature>
<name>A0A0G4MTV2_VERLO</name>
<evidence type="ECO:0000256" key="2">
    <source>
        <dbReference type="SAM" id="SignalP"/>
    </source>
</evidence>